<evidence type="ECO:0000256" key="2">
    <source>
        <dbReference type="PROSITE-ProRule" id="PRU00169"/>
    </source>
</evidence>
<organism evidence="4 5">
    <name type="scientific">Brevundimonas mediterranea</name>
    <dbReference type="NCBI Taxonomy" id="74329"/>
    <lineage>
        <taxon>Bacteria</taxon>
        <taxon>Pseudomonadati</taxon>
        <taxon>Pseudomonadota</taxon>
        <taxon>Alphaproteobacteria</taxon>
        <taxon>Caulobacterales</taxon>
        <taxon>Caulobacteraceae</taxon>
        <taxon>Brevundimonas</taxon>
    </lineage>
</organism>
<dbReference type="Proteomes" id="UP000289220">
    <property type="component" value="Unassembled WGS sequence"/>
</dbReference>
<protein>
    <submittedName>
        <fullName evidence="4">C4-dicarboxylate transport transcriptional regulatory protein DctD</fullName>
    </submittedName>
</protein>
<keyword evidence="1 2" id="KW-0597">Phosphoprotein</keyword>
<sequence>MPSSPLIAIIDDDGMVRASLTRLLRSMGLRVLGFDSAEVFLAGSIHLVDCVISDMQMPGMSGLALQQQVLVDRPDLPVIFITAYPDEPTRSRALTAGAVCYLEKPCSADALSRCLDRALTPEPRVT</sequence>
<feature type="domain" description="Response regulatory" evidence="3">
    <location>
        <begin position="6"/>
        <end position="119"/>
    </location>
</feature>
<dbReference type="PROSITE" id="PS50110">
    <property type="entry name" value="RESPONSE_REGULATORY"/>
    <property type="match status" value="1"/>
</dbReference>
<dbReference type="RefSeq" id="WP_035305495.1">
    <property type="nucleotide sequence ID" value="NZ_UXHF01000010.1"/>
</dbReference>
<reference evidence="4 5" key="1">
    <citation type="submission" date="2018-11" db="EMBL/GenBank/DDBJ databases">
        <authorList>
            <person name="Peiro R."/>
            <person name="Begona"/>
            <person name="Cbmso G."/>
            <person name="Lopez M."/>
            <person name="Gonzalez S."/>
            <person name="Sacristan E."/>
            <person name="Castillo E."/>
        </authorList>
    </citation>
    <scope>NUCLEOTIDE SEQUENCE [LARGE SCALE GENOMIC DNA]</scope>
    <source>
        <strain evidence="4">Brev_genome</strain>
    </source>
</reference>
<evidence type="ECO:0000313" key="5">
    <source>
        <dbReference type="Proteomes" id="UP000289220"/>
    </source>
</evidence>
<dbReference type="Gene3D" id="3.40.50.2300">
    <property type="match status" value="1"/>
</dbReference>
<proteinExistence type="predicted"/>
<dbReference type="Pfam" id="PF00072">
    <property type="entry name" value="Response_reg"/>
    <property type="match status" value="1"/>
</dbReference>
<dbReference type="InterPro" id="IPR011006">
    <property type="entry name" value="CheY-like_superfamily"/>
</dbReference>
<evidence type="ECO:0000313" key="4">
    <source>
        <dbReference type="EMBL" id="VDC48695.1"/>
    </source>
</evidence>
<dbReference type="PANTHER" id="PTHR44591:SF25">
    <property type="entry name" value="CHEMOTAXIS TWO-COMPONENT RESPONSE REGULATOR"/>
    <property type="match status" value="1"/>
</dbReference>
<dbReference type="InterPro" id="IPR050595">
    <property type="entry name" value="Bact_response_regulator"/>
</dbReference>
<evidence type="ECO:0000256" key="1">
    <source>
        <dbReference type="ARBA" id="ARBA00022553"/>
    </source>
</evidence>
<dbReference type="SMART" id="SM00448">
    <property type="entry name" value="REC"/>
    <property type="match status" value="1"/>
</dbReference>
<keyword evidence="5" id="KW-1185">Reference proteome</keyword>
<dbReference type="GO" id="GO:0000160">
    <property type="term" value="P:phosphorelay signal transduction system"/>
    <property type="evidence" value="ECO:0007669"/>
    <property type="project" value="InterPro"/>
</dbReference>
<dbReference type="EMBL" id="UXHF01000010">
    <property type="protein sequence ID" value="VDC48695.1"/>
    <property type="molecule type" value="Genomic_DNA"/>
</dbReference>
<evidence type="ECO:0000259" key="3">
    <source>
        <dbReference type="PROSITE" id="PS50110"/>
    </source>
</evidence>
<dbReference type="InterPro" id="IPR001789">
    <property type="entry name" value="Sig_transdc_resp-reg_receiver"/>
</dbReference>
<name>A0A7Z8Y0Q5_9CAUL</name>
<gene>
    <name evidence="4" type="primary">dctD_1</name>
    <name evidence="4" type="ORF">BREV_BREV_00823</name>
</gene>
<accession>A0A7Z8Y0Q5</accession>
<comment type="caution">
    <text evidence="4">The sequence shown here is derived from an EMBL/GenBank/DDBJ whole genome shotgun (WGS) entry which is preliminary data.</text>
</comment>
<dbReference type="SUPFAM" id="SSF52172">
    <property type="entry name" value="CheY-like"/>
    <property type="match status" value="1"/>
</dbReference>
<dbReference type="AlphaFoldDB" id="A0A7Z8Y0Q5"/>
<dbReference type="PANTHER" id="PTHR44591">
    <property type="entry name" value="STRESS RESPONSE REGULATOR PROTEIN 1"/>
    <property type="match status" value="1"/>
</dbReference>
<feature type="modified residue" description="4-aspartylphosphate" evidence="2">
    <location>
        <position position="54"/>
    </location>
</feature>